<comment type="caution">
    <text evidence="3">The sequence shown here is derived from an EMBL/GenBank/DDBJ whole genome shotgun (WGS) entry which is preliminary data.</text>
</comment>
<dbReference type="EMBL" id="BJUB01000002">
    <property type="protein sequence ID" value="GEK20062.1"/>
    <property type="molecule type" value="Genomic_DNA"/>
</dbReference>
<gene>
    <name evidence="3" type="ORF">CXY01_05820</name>
</gene>
<dbReference type="RefSeq" id="WP_146925582.1">
    <property type="nucleotide sequence ID" value="NZ_BJUB01000002.1"/>
</dbReference>
<keyword evidence="4" id="KW-1185">Reference proteome</keyword>
<feature type="domain" description="Mycothiol-dependent maleylpyruvate isomerase metal-binding" evidence="2">
    <location>
        <begin position="12"/>
        <end position="131"/>
    </location>
</feature>
<dbReference type="OrthoDB" id="3671213at2"/>
<dbReference type="InterPro" id="IPR010872">
    <property type="entry name" value="MDMPI_C-term_domain"/>
</dbReference>
<dbReference type="PANTHER" id="PTHR40758">
    <property type="entry name" value="CONSERVED PROTEIN"/>
    <property type="match status" value="1"/>
</dbReference>
<organism evidence="3 4">
    <name type="scientific">Cellulomonas xylanilytica</name>
    <dbReference type="NCBI Taxonomy" id="233583"/>
    <lineage>
        <taxon>Bacteria</taxon>
        <taxon>Bacillati</taxon>
        <taxon>Actinomycetota</taxon>
        <taxon>Actinomycetes</taxon>
        <taxon>Micrococcales</taxon>
        <taxon>Cellulomonadaceae</taxon>
        <taxon>Cellulomonas</taxon>
    </lineage>
</organism>
<evidence type="ECO:0000313" key="4">
    <source>
        <dbReference type="Proteomes" id="UP000321118"/>
    </source>
</evidence>
<feature type="domain" description="MDMPI C-terminal" evidence="1">
    <location>
        <begin position="146"/>
        <end position="259"/>
    </location>
</feature>
<proteinExistence type="predicted"/>
<dbReference type="InterPro" id="IPR017517">
    <property type="entry name" value="Maleyloyr_isom"/>
</dbReference>
<dbReference type="Pfam" id="PF07398">
    <property type="entry name" value="MDMPI_C"/>
    <property type="match status" value="1"/>
</dbReference>
<dbReference type="Proteomes" id="UP000321118">
    <property type="component" value="Unassembled WGS sequence"/>
</dbReference>
<protein>
    <recommendedName>
        <fullName evidence="5">Mycothiol-dependent maleylpyruvate isomerase metal-binding domain-containing protein</fullName>
    </recommendedName>
</protein>
<evidence type="ECO:0000259" key="2">
    <source>
        <dbReference type="Pfam" id="PF11716"/>
    </source>
</evidence>
<dbReference type="SUPFAM" id="SSF109854">
    <property type="entry name" value="DinB/YfiT-like putative metalloenzymes"/>
    <property type="match status" value="1"/>
</dbReference>
<dbReference type="AlphaFoldDB" id="A0A510UZG4"/>
<accession>A0A510UZG4</accession>
<dbReference type="InterPro" id="IPR024344">
    <property type="entry name" value="MDMPI_metal-binding"/>
</dbReference>
<evidence type="ECO:0000313" key="3">
    <source>
        <dbReference type="EMBL" id="GEK20062.1"/>
    </source>
</evidence>
<name>A0A510UZG4_9CELL</name>
<dbReference type="NCBIfam" id="TIGR03083">
    <property type="entry name" value="maleylpyruvate isomerase family mycothiol-dependent enzyme"/>
    <property type="match status" value="1"/>
</dbReference>
<evidence type="ECO:0008006" key="5">
    <source>
        <dbReference type="Google" id="ProtNLM"/>
    </source>
</evidence>
<dbReference type="InterPro" id="IPR034660">
    <property type="entry name" value="DinB/YfiT-like"/>
</dbReference>
<dbReference type="PANTHER" id="PTHR40758:SF1">
    <property type="entry name" value="CONSERVED PROTEIN"/>
    <property type="match status" value="1"/>
</dbReference>
<dbReference type="Pfam" id="PF11716">
    <property type="entry name" value="MDMPI_N"/>
    <property type="match status" value="1"/>
</dbReference>
<sequence>MTEDTLDYADVIAQESARVADALAQTPLTAQVPSCTDWDAADLAYHLGEVQDFWSQIVGNAPAGPDDADDTERRPDDELVPFLRGRTQALLAALAAHDPADPCWSWSSTGGTVGWVLRRQAHEALVHRVDAEQTAGLPVGDPGAVLAADGVDEMLGVMVSGLPAWATFTPDGQRVRLSATDARREWVVAFGRFHGTSPTTGKEYDEECGELVGGAPWEGDDEDVTATVSGAAWDLDLWLWGRGNADGLALVGDRAAIDRLRAVIVDSTQ</sequence>
<reference evidence="3 4" key="1">
    <citation type="submission" date="2019-07" db="EMBL/GenBank/DDBJ databases">
        <title>Whole genome shotgun sequence of Cellulomonas xylanilytica NBRC 101102.</title>
        <authorList>
            <person name="Hosoyama A."/>
            <person name="Uohara A."/>
            <person name="Ohji S."/>
            <person name="Ichikawa N."/>
        </authorList>
    </citation>
    <scope>NUCLEOTIDE SEQUENCE [LARGE SCALE GENOMIC DNA]</scope>
    <source>
        <strain evidence="3 4">NBRC 101102</strain>
    </source>
</reference>
<evidence type="ECO:0000259" key="1">
    <source>
        <dbReference type="Pfam" id="PF07398"/>
    </source>
</evidence>
<dbReference type="GO" id="GO:0046872">
    <property type="term" value="F:metal ion binding"/>
    <property type="evidence" value="ECO:0007669"/>
    <property type="project" value="InterPro"/>
</dbReference>
<dbReference type="GO" id="GO:0005886">
    <property type="term" value="C:plasma membrane"/>
    <property type="evidence" value="ECO:0007669"/>
    <property type="project" value="TreeGrafter"/>
</dbReference>